<name>Q4T8S4_TETNG</name>
<proteinExistence type="predicted"/>
<comment type="caution">
    <text evidence="1">The sequence shown here is derived from an EMBL/GenBank/DDBJ whole genome shotgun (WGS) entry which is preliminary data.</text>
</comment>
<organism evidence="1">
    <name type="scientific">Tetraodon nigroviridis</name>
    <name type="common">Spotted green pufferfish</name>
    <name type="synonym">Chelonodon nigroviridis</name>
    <dbReference type="NCBI Taxonomy" id="99883"/>
    <lineage>
        <taxon>Eukaryota</taxon>
        <taxon>Metazoa</taxon>
        <taxon>Chordata</taxon>
        <taxon>Craniata</taxon>
        <taxon>Vertebrata</taxon>
        <taxon>Euteleostomi</taxon>
        <taxon>Actinopterygii</taxon>
        <taxon>Neopterygii</taxon>
        <taxon>Teleostei</taxon>
        <taxon>Neoteleostei</taxon>
        <taxon>Acanthomorphata</taxon>
        <taxon>Eupercaria</taxon>
        <taxon>Tetraodontiformes</taxon>
        <taxon>Tetradontoidea</taxon>
        <taxon>Tetraodontidae</taxon>
        <taxon>Tetraodon</taxon>
    </lineage>
</organism>
<dbReference type="AlphaFoldDB" id="Q4T8S4"/>
<evidence type="ECO:0000313" key="1">
    <source>
        <dbReference type="EMBL" id="CAF90708.1"/>
    </source>
</evidence>
<dbReference type="EMBL" id="CAAE01007732">
    <property type="protein sequence ID" value="CAF90708.1"/>
    <property type="molecule type" value="Genomic_DNA"/>
</dbReference>
<reference evidence="1" key="2">
    <citation type="submission" date="2004-02" db="EMBL/GenBank/DDBJ databases">
        <authorList>
            <consortium name="Genoscope"/>
            <consortium name="Whitehead Institute Centre for Genome Research"/>
        </authorList>
    </citation>
    <scope>NUCLEOTIDE SEQUENCE</scope>
</reference>
<reference evidence="1" key="1">
    <citation type="journal article" date="2004" name="Nature">
        <title>Genome duplication in the teleost fish Tetraodon nigroviridis reveals the early vertebrate proto-karyotype.</title>
        <authorList>
            <person name="Jaillon O."/>
            <person name="Aury J.-M."/>
            <person name="Brunet F."/>
            <person name="Petit J.-L."/>
            <person name="Stange-Thomann N."/>
            <person name="Mauceli E."/>
            <person name="Bouneau L."/>
            <person name="Fischer C."/>
            <person name="Ozouf-Costaz C."/>
            <person name="Bernot A."/>
            <person name="Nicaud S."/>
            <person name="Jaffe D."/>
            <person name="Fisher S."/>
            <person name="Lutfalla G."/>
            <person name="Dossat C."/>
            <person name="Segurens B."/>
            <person name="Dasilva C."/>
            <person name="Salanoubat M."/>
            <person name="Levy M."/>
            <person name="Boudet N."/>
            <person name="Castellano S."/>
            <person name="Anthouard V."/>
            <person name="Jubin C."/>
            <person name="Castelli V."/>
            <person name="Katinka M."/>
            <person name="Vacherie B."/>
            <person name="Biemont C."/>
            <person name="Skalli Z."/>
            <person name="Cattolico L."/>
            <person name="Poulain J."/>
            <person name="De Berardinis V."/>
            <person name="Cruaud C."/>
            <person name="Duprat S."/>
            <person name="Brottier P."/>
            <person name="Coutanceau J.-P."/>
            <person name="Gouzy J."/>
            <person name="Parra G."/>
            <person name="Lardier G."/>
            <person name="Chapple C."/>
            <person name="McKernan K.J."/>
            <person name="McEwan P."/>
            <person name="Bosak S."/>
            <person name="Kellis M."/>
            <person name="Volff J.-N."/>
            <person name="Guigo R."/>
            <person name="Zody M.C."/>
            <person name="Mesirov J."/>
            <person name="Lindblad-Toh K."/>
            <person name="Birren B."/>
            <person name="Nusbaum C."/>
            <person name="Kahn D."/>
            <person name="Robinson-Rechavi M."/>
            <person name="Laudet V."/>
            <person name="Schachter V."/>
            <person name="Quetier F."/>
            <person name="Saurin W."/>
            <person name="Scarpelli C."/>
            <person name="Wincker P."/>
            <person name="Lander E.S."/>
            <person name="Weissenbach J."/>
            <person name="Roest Crollius H."/>
        </authorList>
    </citation>
    <scope>NUCLEOTIDE SEQUENCE [LARGE SCALE GENOMIC DNA]</scope>
</reference>
<protein>
    <submittedName>
        <fullName evidence="1">(spotted green pufferfish) hypothetical protein</fullName>
    </submittedName>
</protein>
<dbReference type="KEGG" id="tng:GSTEN00005096G001"/>
<dbReference type="OrthoDB" id="6287422at2759"/>
<sequence>MMASMVASGSRDGQSLVLQGVDPETCMIVFKNHWAQVFTHDPPHIYMLTDANEPGKEGRLKQRDATSASYSTSFSTSSVSGVWCETLGVDFEKESSDWLRTGSRLRTF</sequence>
<accession>Q4T8S4</accession>
<gene>
    <name evidence="1" type="ORF">GSTENG00005096001</name>
</gene>